<dbReference type="Pfam" id="PF02589">
    <property type="entry name" value="LUD_dom"/>
    <property type="match status" value="1"/>
</dbReference>
<feature type="region of interest" description="Disordered" evidence="8">
    <location>
        <begin position="448"/>
        <end position="470"/>
    </location>
</feature>
<dbReference type="InterPro" id="IPR017900">
    <property type="entry name" value="4Fe4S_Fe_S_CS"/>
</dbReference>
<dbReference type="Gene3D" id="1.10.1060.10">
    <property type="entry name" value="Alpha-helical ferredoxin"/>
    <property type="match status" value="1"/>
</dbReference>
<keyword evidence="6" id="KW-0408">Iron</keyword>
<keyword evidence="4" id="KW-0677">Repeat</keyword>
<dbReference type="PROSITE" id="PS00198">
    <property type="entry name" value="4FE4S_FER_1"/>
    <property type="match status" value="1"/>
</dbReference>
<evidence type="ECO:0000256" key="1">
    <source>
        <dbReference type="ARBA" id="ARBA00022448"/>
    </source>
</evidence>
<evidence type="ECO:0000313" key="10">
    <source>
        <dbReference type="EMBL" id="MVN90041.1"/>
    </source>
</evidence>
<keyword evidence="5" id="KW-0249">Electron transport</keyword>
<sequence length="470" mass="52575">METTTTQDKNPPLQGAGGSHAELADIFNKDEDRVNWHDETLWWIRAKRDKSVHQLPEWEALREAASNIKFNVLSHLDIYLAQFEAAAKANGIIVHWAADAKEHNEIVHKLLTDAKVTQMVKSKSMLTEECHLNDYLATHGIEVIDSDLGERIVQLAGEPPSHIVLPCIHKKKEEIGDLFHMYLGTPSNMSDPQFLTETARGSLRETFLTRKVALTGVNFAIAETGEFVVCTNEGNADMGAHLADVHIACMGIEKIIPKREHLGVFLRLLTRSATGQPITTYSSHFKKPREGQEMHIVLVDNGRSIQLGREDFRNSLKCIRCGACMNTCPVYRRSGGHSYHTAVAGPIGSILAPNLDMKKYADLPFASTLCGSCSNVCPVKIDIHDQLYKWRQVLVKEGYTPKAKTVAMHVMATTLGSSTLYHAAGKMGRLTIKYAPFAVNNKLNPWYKNRDMPESPKESFGEWYAKNRKK</sequence>
<feature type="domain" description="4Fe-4S ferredoxin-type" evidence="9">
    <location>
        <begin position="308"/>
        <end position="338"/>
    </location>
</feature>
<keyword evidence="1" id="KW-0813">Transport</keyword>
<dbReference type="InterPro" id="IPR003741">
    <property type="entry name" value="LUD_dom"/>
</dbReference>
<keyword evidence="3" id="KW-0479">Metal-binding</keyword>
<evidence type="ECO:0000259" key="9">
    <source>
        <dbReference type="PROSITE" id="PS51379"/>
    </source>
</evidence>
<name>A0A6I4I4P0_9SPHI</name>
<dbReference type="GO" id="GO:0051539">
    <property type="term" value="F:4 iron, 4 sulfur cluster binding"/>
    <property type="evidence" value="ECO:0007669"/>
    <property type="project" value="UniProtKB-KW"/>
</dbReference>
<dbReference type="Pfam" id="PF13183">
    <property type="entry name" value="Fer4_8"/>
    <property type="match status" value="1"/>
</dbReference>
<dbReference type="InterPro" id="IPR037171">
    <property type="entry name" value="NagB/RpiA_transferase-like"/>
</dbReference>
<evidence type="ECO:0000256" key="6">
    <source>
        <dbReference type="ARBA" id="ARBA00023004"/>
    </source>
</evidence>
<dbReference type="RefSeq" id="WP_157539822.1">
    <property type="nucleotide sequence ID" value="NZ_WQLA01000001.1"/>
</dbReference>
<dbReference type="AlphaFoldDB" id="A0A6I4I4P0"/>
<dbReference type="Proteomes" id="UP000434850">
    <property type="component" value="Unassembled WGS sequence"/>
</dbReference>
<proteinExistence type="predicted"/>
<comment type="caution">
    <text evidence="10">The sequence shown here is derived from an EMBL/GenBank/DDBJ whole genome shotgun (WGS) entry which is preliminary data.</text>
</comment>
<reference evidence="10 11" key="1">
    <citation type="submission" date="2019-12" db="EMBL/GenBank/DDBJ databases">
        <title>Mucilaginibacter sp. HME9299 genome sequencing and assembly.</title>
        <authorList>
            <person name="Kang H."/>
            <person name="Kim H."/>
            <person name="Joh K."/>
        </authorList>
    </citation>
    <scope>NUCLEOTIDE SEQUENCE [LARGE SCALE GENOMIC DNA]</scope>
    <source>
        <strain evidence="10 11">HME9299</strain>
    </source>
</reference>
<evidence type="ECO:0000256" key="5">
    <source>
        <dbReference type="ARBA" id="ARBA00022982"/>
    </source>
</evidence>
<accession>A0A6I4I4P0</accession>
<dbReference type="InterPro" id="IPR024185">
    <property type="entry name" value="FTHF_cligase-like_sf"/>
</dbReference>
<feature type="compositionally biased region" description="Basic and acidic residues" evidence="8">
    <location>
        <begin position="448"/>
        <end position="460"/>
    </location>
</feature>
<dbReference type="PANTHER" id="PTHR47153:SF2">
    <property type="entry name" value="LACTATE UTILIZATION PROTEIN B"/>
    <property type="match status" value="1"/>
</dbReference>
<gene>
    <name evidence="10" type="ORF">GO816_02785</name>
</gene>
<dbReference type="EMBL" id="WQLA01000001">
    <property type="protein sequence ID" value="MVN90041.1"/>
    <property type="molecule type" value="Genomic_DNA"/>
</dbReference>
<dbReference type="PANTHER" id="PTHR47153">
    <property type="entry name" value="LACTATE UTILIZATION PROTEIN B"/>
    <property type="match status" value="1"/>
</dbReference>
<dbReference type="InterPro" id="IPR009051">
    <property type="entry name" value="Helical_ferredxn"/>
</dbReference>
<dbReference type="Gene3D" id="3.40.50.10420">
    <property type="entry name" value="NagB/RpiA/CoA transferase-like"/>
    <property type="match status" value="1"/>
</dbReference>
<dbReference type="OrthoDB" id="9782337at2"/>
<evidence type="ECO:0000256" key="7">
    <source>
        <dbReference type="ARBA" id="ARBA00023014"/>
    </source>
</evidence>
<evidence type="ECO:0000256" key="8">
    <source>
        <dbReference type="SAM" id="MobiDB-lite"/>
    </source>
</evidence>
<dbReference type="InterPro" id="IPR004452">
    <property type="entry name" value="LutB/LldF"/>
</dbReference>
<dbReference type="SUPFAM" id="SSF100950">
    <property type="entry name" value="NagB/RpiA/CoA transferase-like"/>
    <property type="match status" value="1"/>
</dbReference>
<dbReference type="InterPro" id="IPR017896">
    <property type="entry name" value="4Fe4S_Fe-S-bd"/>
</dbReference>
<evidence type="ECO:0000256" key="4">
    <source>
        <dbReference type="ARBA" id="ARBA00022737"/>
    </source>
</evidence>
<evidence type="ECO:0000256" key="2">
    <source>
        <dbReference type="ARBA" id="ARBA00022485"/>
    </source>
</evidence>
<dbReference type="SUPFAM" id="SSF46548">
    <property type="entry name" value="alpha-helical ferredoxin"/>
    <property type="match status" value="1"/>
</dbReference>
<dbReference type="GO" id="GO:0046872">
    <property type="term" value="F:metal ion binding"/>
    <property type="evidence" value="ECO:0007669"/>
    <property type="project" value="UniProtKB-KW"/>
</dbReference>
<evidence type="ECO:0000313" key="11">
    <source>
        <dbReference type="Proteomes" id="UP000434850"/>
    </source>
</evidence>
<keyword evidence="7" id="KW-0411">Iron-sulfur</keyword>
<keyword evidence="11" id="KW-1185">Reference proteome</keyword>
<keyword evidence="2" id="KW-0004">4Fe-4S</keyword>
<evidence type="ECO:0000256" key="3">
    <source>
        <dbReference type="ARBA" id="ARBA00022723"/>
    </source>
</evidence>
<dbReference type="GO" id="GO:0006089">
    <property type="term" value="P:lactate metabolic process"/>
    <property type="evidence" value="ECO:0007669"/>
    <property type="project" value="InterPro"/>
</dbReference>
<protein>
    <submittedName>
        <fullName evidence="10">4Fe-4S dicluster domain-containing protein</fullName>
    </submittedName>
</protein>
<organism evidence="10 11">
    <name type="scientific">Mucilaginibacter aquatilis</name>
    <dbReference type="NCBI Taxonomy" id="1517760"/>
    <lineage>
        <taxon>Bacteria</taxon>
        <taxon>Pseudomonadati</taxon>
        <taxon>Bacteroidota</taxon>
        <taxon>Sphingobacteriia</taxon>
        <taxon>Sphingobacteriales</taxon>
        <taxon>Sphingobacteriaceae</taxon>
        <taxon>Mucilaginibacter</taxon>
    </lineage>
</organism>
<dbReference type="PROSITE" id="PS51379">
    <property type="entry name" value="4FE4S_FER_2"/>
    <property type="match status" value="1"/>
</dbReference>